<reference evidence="2" key="1">
    <citation type="journal article" date="2021" name="Proc. Natl. Acad. Sci. U.S.A.">
        <title>A Catalog of Tens of Thousands of Viruses from Human Metagenomes Reveals Hidden Associations with Chronic Diseases.</title>
        <authorList>
            <person name="Tisza M.J."/>
            <person name="Buck C.B."/>
        </authorList>
    </citation>
    <scope>NUCLEOTIDE SEQUENCE</scope>
    <source>
        <strain evidence="2">CtmpG14</strain>
    </source>
</reference>
<keyword evidence="1" id="KW-1133">Transmembrane helix</keyword>
<dbReference type="EMBL" id="BK015384">
    <property type="protein sequence ID" value="DAE04198.1"/>
    <property type="molecule type" value="Genomic_DNA"/>
</dbReference>
<sequence length="56" mass="6578">MNLRYQSLPYFCLILLYLSPLFYLTPIDCLSIIRITSVRLSSACIRSLYVDCLSRR</sequence>
<protein>
    <submittedName>
        <fullName evidence="2">Uncharacterized protein</fullName>
    </submittedName>
</protein>
<evidence type="ECO:0000313" key="2">
    <source>
        <dbReference type="EMBL" id="DAE04198.1"/>
    </source>
</evidence>
<organism evidence="2">
    <name type="scientific">Siphoviridae sp. ctmpG14</name>
    <dbReference type="NCBI Taxonomy" id="2825654"/>
    <lineage>
        <taxon>Viruses</taxon>
        <taxon>Duplodnaviria</taxon>
        <taxon>Heunggongvirae</taxon>
        <taxon>Uroviricota</taxon>
        <taxon>Caudoviricetes</taxon>
    </lineage>
</organism>
<accession>A0A8S5PAV0</accession>
<name>A0A8S5PAV0_9CAUD</name>
<feature type="transmembrane region" description="Helical" evidence="1">
    <location>
        <begin position="7"/>
        <end position="25"/>
    </location>
</feature>
<keyword evidence="1" id="KW-0472">Membrane</keyword>
<keyword evidence="1" id="KW-0812">Transmembrane</keyword>
<evidence type="ECO:0000256" key="1">
    <source>
        <dbReference type="SAM" id="Phobius"/>
    </source>
</evidence>
<proteinExistence type="predicted"/>